<organism evidence="8 9">
    <name type="scientific">Acetitomaculum ruminis DSM 5522</name>
    <dbReference type="NCBI Taxonomy" id="1120918"/>
    <lineage>
        <taxon>Bacteria</taxon>
        <taxon>Bacillati</taxon>
        <taxon>Bacillota</taxon>
        <taxon>Clostridia</taxon>
        <taxon>Lachnospirales</taxon>
        <taxon>Lachnospiraceae</taxon>
        <taxon>Acetitomaculum</taxon>
    </lineage>
</organism>
<dbReference type="GO" id="GO:0016829">
    <property type="term" value="F:lyase activity"/>
    <property type="evidence" value="ECO:0007669"/>
    <property type="project" value="UniProtKB-KW"/>
</dbReference>
<keyword evidence="2 6" id="KW-0949">S-adenosyl-L-methionine</keyword>
<feature type="domain" description="Radical SAM core" evidence="7">
    <location>
        <begin position="67"/>
        <end position="292"/>
    </location>
</feature>
<evidence type="ECO:0000313" key="8">
    <source>
        <dbReference type="EMBL" id="SFA69887.1"/>
    </source>
</evidence>
<evidence type="ECO:0000313" key="9">
    <source>
        <dbReference type="Proteomes" id="UP000198838"/>
    </source>
</evidence>
<dbReference type="GO" id="GO:0046872">
    <property type="term" value="F:metal ion binding"/>
    <property type="evidence" value="ECO:0007669"/>
    <property type="project" value="UniProtKB-KW"/>
</dbReference>
<dbReference type="EMBL" id="FOJY01000001">
    <property type="protein sequence ID" value="SFA69887.1"/>
    <property type="molecule type" value="Genomic_DNA"/>
</dbReference>
<accession>A0A1I0V1G0</accession>
<evidence type="ECO:0000256" key="3">
    <source>
        <dbReference type="ARBA" id="ARBA00022723"/>
    </source>
</evidence>
<dbReference type="STRING" id="1120918.SAMN05216249_10193"/>
<dbReference type="InterPro" id="IPR016431">
    <property type="entry name" value="Pyrv-formate_lyase-activ_prd"/>
</dbReference>
<dbReference type="RefSeq" id="WP_242949043.1">
    <property type="nucleotide sequence ID" value="NZ_FOJY01000001.1"/>
</dbReference>
<dbReference type="Pfam" id="PF04055">
    <property type="entry name" value="Radical_SAM"/>
    <property type="match status" value="1"/>
</dbReference>
<feature type="binding site" evidence="6">
    <location>
        <position position="82"/>
    </location>
    <ligand>
        <name>[4Fe-4S] cluster</name>
        <dbReference type="ChEBI" id="CHEBI:49883"/>
        <note>4Fe-4S-S-AdoMet</note>
    </ligand>
</feature>
<keyword evidence="1" id="KW-0004">4Fe-4S</keyword>
<keyword evidence="4 6" id="KW-0408">Iron</keyword>
<dbReference type="PIRSF" id="PIRSF004869">
    <property type="entry name" value="PflX_prd"/>
    <property type="match status" value="1"/>
</dbReference>
<evidence type="ECO:0000256" key="4">
    <source>
        <dbReference type="ARBA" id="ARBA00023004"/>
    </source>
</evidence>
<feature type="binding site" evidence="6">
    <location>
        <position position="89"/>
    </location>
    <ligand>
        <name>[4Fe-4S] cluster</name>
        <dbReference type="ChEBI" id="CHEBI:49883"/>
        <note>4Fe-4S-S-AdoMet</note>
    </ligand>
</feature>
<dbReference type="InterPro" id="IPR058240">
    <property type="entry name" value="rSAM_sf"/>
</dbReference>
<protein>
    <submittedName>
        <fullName evidence="8">Pyruvate formate lyase activating enzyme</fullName>
    </submittedName>
</protein>
<dbReference type="GO" id="GO:0051539">
    <property type="term" value="F:4 iron, 4 sulfur cluster binding"/>
    <property type="evidence" value="ECO:0007669"/>
    <property type="project" value="UniProtKB-KW"/>
</dbReference>
<evidence type="ECO:0000256" key="1">
    <source>
        <dbReference type="ARBA" id="ARBA00022485"/>
    </source>
</evidence>
<dbReference type="SFLD" id="SFLDS00029">
    <property type="entry name" value="Radical_SAM"/>
    <property type="match status" value="1"/>
</dbReference>
<evidence type="ECO:0000256" key="5">
    <source>
        <dbReference type="ARBA" id="ARBA00023014"/>
    </source>
</evidence>
<dbReference type="InterPro" id="IPR034457">
    <property type="entry name" value="Organic_radical-activating"/>
</dbReference>
<name>A0A1I0V1G0_9FIRM</name>
<keyword evidence="8" id="KW-0670">Pyruvate</keyword>
<proteinExistence type="predicted"/>
<keyword evidence="9" id="KW-1185">Reference proteome</keyword>
<comment type="cofactor">
    <cofactor evidence="6">
        <name>[4Fe-4S] cluster</name>
        <dbReference type="ChEBI" id="CHEBI:49883"/>
    </cofactor>
    <text evidence="6">Binds 1 [4Fe-4S] cluster. The cluster is coordinated with 3 cysteines and an exchangeable S-adenosyl-L-methionine.</text>
</comment>
<dbReference type="SFLD" id="SFLDG01101">
    <property type="entry name" value="Uncharacterised_Radical_SAM_Su"/>
    <property type="match status" value="1"/>
</dbReference>
<dbReference type="InterPro" id="IPR027596">
    <property type="entry name" value="AmmeMemoSam_rS"/>
</dbReference>
<sequence length="293" mass="32955">MMENCSKPLKSTDKATCPVCFRHCRLGEGQRGFCHGRVCKEGEVVAQNYGEISSLCLDPIEKKPLKRFHPGSKILSVGSYGCNLSCPFCQNYEISFSCNKNPPKIPTKYISPEELCYLAVSKVPVNNIGLAFTYNEPLIGYEYVRDCGKLIHKAGLLNVLVTNGTCEIEILEEILPLIDAINVDFKGFSSNFYSEFLGGNIDQTMNFIKKASEKCHVEITTLIIPGYNDSDKEMVDICKWIASLKNGENIPYHISRFFPRNKMKNVNATDVELVYHLADIAKQNLKYVYEGNC</sequence>
<dbReference type="PANTHER" id="PTHR30352">
    <property type="entry name" value="PYRUVATE FORMATE-LYASE-ACTIVATING ENZYME"/>
    <property type="match status" value="1"/>
</dbReference>
<dbReference type="InterPro" id="IPR007197">
    <property type="entry name" value="rSAM"/>
</dbReference>
<dbReference type="InterPro" id="IPR013785">
    <property type="entry name" value="Aldolase_TIM"/>
</dbReference>
<dbReference type="PROSITE" id="PS51918">
    <property type="entry name" value="RADICAL_SAM"/>
    <property type="match status" value="1"/>
</dbReference>
<keyword evidence="3 6" id="KW-0479">Metal-binding</keyword>
<dbReference type="AlphaFoldDB" id="A0A1I0V1G0"/>
<evidence type="ECO:0000256" key="2">
    <source>
        <dbReference type="ARBA" id="ARBA00022691"/>
    </source>
</evidence>
<keyword evidence="8" id="KW-0456">Lyase</keyword>
<dbReference type="PANTHER" id="PTHR30352:SF5">
    <property type="entry name" value="PYRUVATE FORMATE-LYASE 1-ACTIVATING ENZYME"/>
    <property type="match status" value="1"/>
</dbReference>
<dbReference type="Gene3D" id="3.20.20.70">
    <property type="entry name" value="Aldolase class I"/>
    <property type="match status" value="1"/>
</dbReference>
<dbReference type="NCBIfam" id="TIGR04337">
    <property type="entry name" value="AmmeMemoSam_rS"/>
    <property type="match status" value="1"/>
</dbReference>
<feature type="binding site" evidence="6">
    <location>
        <position position="86"/>
    </location>
    <ligand>
        <name>[4Fe-4S] cluster</name>
        <dbReference type="ChEBI" id="CHEBI:49883"/>
        <note>4Fe-4S-S-AdoMet</note>
    </ligand>
</feature>
<reference evidence="8 9" key="1">
    <citation type="submission" date="2016-10" db="EMBL/GenBank/DDBJ databases">
        <authorList>
            <person name="de Groot N.N."/>
        </authorList>
    </citation>
    <scope>NUCLEOTIDE SEQUENCE [LARGE SCALE GENOMIC DNA]</scope>
    <source>
        <strain evidence="8 9">DSM 5522</strain>
    </source>
</reference>
<dbReference type="CDD" id="cd01335">
    <property type="entry name" value="Radical_SAM"/>
    <property type="match status" value="1"/>
</dbReference>
<evidence type="ECO:0000259" key="7">
    <source>
        <dbReference type="PROSITE" id="PS51918"/>
    </source>
</evidence>
<evidence type="ECO:0000256" key="6">
    <source>
        <dbReference type="PIRSR" id="PIRSR004869-50"/>
    </source>
</evidence>
<gene>
    <name evidence="8" type="ORF">SAMN05216249_10193</name>
</gene>
<keyword evidence="5 6" id="KW-0411">Iron-sulfur</keyword>
<dbReference type="Proteomes" id="UP000198838">
    <property type="component" value="Unassembled WGS sequence"/>
</dbReference>
<dbReference type="SUPFAM" id="SSF102114">
    <property type="entry name" value="Radical SAM enzymes"/>
    <property type="match status" value="1"/>
</dbReference>